<evidence type="ECO:0000313" key="2">
    <source>
        <dbReference type="EMBL" id="BAQ18489.1"/>
    </source>
</evidence>
<dbReference type="AlphaFoldDB" id="A0A0A8K8Z8"/>
<protein>
    <recommendedName>
        <fullName evidence="4">DUF1622 domain-containing protein</fullName>
    </recommendedName>
</protein>
<gene>
    <name evidence="2" type="ORF">GL4_3057</name>
</gene>
<dbReference type="InterPro" id="IPR012427">
    <property type="entry name" value="DUF1622"/>
</dbReference>
<dbReference type="KEGG" id="mcg:GL4_3057"/>
<dbReference type="PANTHER" id="PTHR38468">
    <property type="entry name" value="SLL0939 PROTEIN"/>
    <property type="match status" value="1"/>
</dbReference>
<dbReference type="RefSeq" id="WP_197539044.1">
    <property type="nucleotide sequence ID" value="NZ_AP014648.1"/>
</dbReference>
<accession>A0A0A8K8Z8</accession>
<dbReference type="Pfam" id="PF07784">
    <property type="entry name" value="DUF1622"/>
    <property type="match status" value="1"/>
</dbReference>
<reference evidence="2 3" key="1">
    <citation type="submission" date="2014-09" db="EMBL/GenBank/DDBJ databases">
        <title>Genome sequencing of Methyloceanibacter caenitepidi Gela4.</title>
        <authorList>
            <person name="Takeuchi M."/>
            <person name="Susumu S."/>
            <person name="Kamagata Y."/>
            <person name="Oshima K."/>
            <person name="Hattori M."/>
            <person name="Iwasaki W."/>
        </authorList>
    </citation>
    <scope>NUCLEOTIDE SEQUENCE [LARGE SCALE GENOMIC DNA]</scope>
    <source>
        <strain evidence="2 3">Gela4</strain>
    </source>
</reference>
<keyword evidence="1" id="KW-1133">Transmembrane helix</keyword>
<keyword evidence="1" id="KW-0812">Transmembrane</keyword>
<evidence type="ECO:0000313" key="3">
    <source>
        <dbReference type="Proteomes" id="UP000031643"/>
    </source>
</evidence>
<name>A0A0A8K8Z8_9HYPH</name>
<dbReference type="EMBL" id="AP014648">
    <property type="protein sequence ID" value="BAQ18489.1"/>
    <property type="molecule type" value="Genomic_DNA"/>
</dbReference>
<organism evidence="2 3">
    <name type="scientific">Methyloceanibacter caenitepidi</name>
    <dbReference type="NCBI Taxonomy" id="1384459"/>
    <lineage>
        <taxon>Bacteria</taxon>
        <taxon>Pseudomonadati</taxon>
        <taxon>Pseudomonadota</taxon>
        <taxon>Alphaproteobacteria</taxon>
        <taxon>Hyphomicrobiales</taxon>
        <taxon>Hyphomicrobiaceae</taxon>
        <taxon>Methyloceanibacter</taxon>
    </lineage>
</organism>
<dbReference type="STRING" id="1384459.GL4_3057"/>
<feature type="transmembrane region" description="Helical" evidence="1">
    <location>
        <begin position="28"/>
        <end position="50"/>
    </location>
</feature>
<dbReference type="Proteomes" id="UP000031643">
    <property type="component" value="Chromosome"/>
</dbReference>
<dbReference type="HOGENOM" id="CLU_136765_1_0_5"/>
<keyword evidence="1" id="KW-0472">Membrane</keyword>
<keyword evidence="3" id="KW-1185">Reference proteome</keyword>
<proteinExistence type="predicted"/>
<dbReference type="PANTHER" id="PTHR38468:SF1">
    <property type="entry name" value="SLL0939 PROTEIN"/>
    <property type="match status" value="1"/>
</dbReference>
<evidence type="ECO:0008006" key="4">
    <source>
        <dbReference type="Google" id="ProtNLM"/>
    </source>
</evidence>
<sequence length="140" mass="15003">MTDREGAITSLEETFNVVANYVALGVEFGAVIVVAFGSAQAVLALIRAIATGTADSLRGREIWLKFATWILLALEFALAADIVRTAVAPTWDDIWKLAVIAVVRTMLNYFLAKDIAAFSKLEQAPEDNSSQNPSSGSVSP</sequence>
<feature type="transmembrane region" description="Helical" evidence="1">
    <location>
        <begin position="94"/>
        <end position="112"/>
    </location>
</feature>
<feature type="transmembrane region" description="Helical" evidence="1">
    <location>
        <begin position="62"/>
        <end position="82"/>
    </location>
</feature>
<evidence type="ECO:0000256" key="1">
    <source>
        <dbReference type="SAM" id="Phobius"/>
    </source>
</evidence>